<reference evidence="2" key="1">
    <citation type="submission" date="2020-03" db="EMBL/GenBank/DDBJ databases">
        <title>Transcriptomic Profiling of the Digestive Tract of the Rat Flea, Xenopsylla cheopis, Following Blood Feeding and Infection with Yersinia pestis.</title>
        <authorList>
            <person name="Bland D.M."/>
            <person name="Martens C.A."/>
            <person name="Virtaneva K."/>
            <person name="Kanakabandi K."/>
            <person name="Long D."/>
            <person name="Rosenke R."/>
            <person name="Saturday G.A."/>
            <person name="Hoyt F.H."/>
            <person name="Bruno D.P."/>
            <person name="Ribeiro J.M.C."/>
            <person name="Hinnebusch J."/>
        </authorList>
    </citation>
    <scope>NUCLEOTIDE SEQUENCE</scope>
</reference>
<dbReference type="EMBL" id="GIIL01007533">
    <property type="protein sequence ID" value="NOV51259.1"/>
    <property type="molecule type" value="Transcribed_RNA"/>
</dbReference>
<name>A0A6M2DY37_XENCH</name>
<sequence>MNTDLNLPATTNPAWLASALFILHSINFVTTSGCIVLSNRTLYSKRRPSLLLFSISSNTKVSGSIYTHPRS</sequence>
<evidence type="ECO:0000313" key="2">
    <source>
        <dbReference type="EMBL" id="NOV51259.1"/>
    </source>
</evidence>
<proteinExistence type="predicted"/>
<keyword evidence="1" id="KW-0812">Transmembrane</keyword>
<keyword evidence="1" id="KW-0472">Membrane</keyword>
<keyword evidence="1" id="KW-1133">Transmembrane helix</keyword>
<protein>
    <submittedName>
        <fullName evidence="2">Putative secreted protein</fullName>
    </submittedName>
</protein>
<organism evidence="2">
    <name type="scientific">Xenopsylla cheopis</name>
    <name type="common">Oriental rat flea</name>
    <name type="synonym">Pulex cheopis</name>
    <dbReference type="NCBI Taxonomy" id="163159"/>
    <lineage>
        <taxon>Eukaryota</taxon>
        <taxon>Metazoa</taxon>
        <taxon>Ecdysozoa</taxon>
        <taxon>Arthropoda</taxon>
        <taxon>Hexapoda</taxon>
        <taxon>Insecta</taxon>
        <taxon>Pterygota</taxon>
        <taxon>Neoptera</taxon>
        <taxon>Endopterygota</taxon>
        <taxon>Siphonaptera</taxon>
        <taxon>Pulicidae</taxon>
        <taxon>Xenopsyllinae</taxon>
        <taxon>Xenopsylla</taxon>
    </lineage>
</organism>
<evidence type="ECO:0000256" key="1">
    <source>
        <dbReference type="SAM" id="Phobius"/>
    </source>
</evidence>
<accession>A0A6M2DY37</accession>
<dbReference type="AlphaFoldDB" id="A0A6M2DY37"/>
<feature type="transmembrane region" description="Helical" evidence="1">
    <location>
        <begin position="15"/>
        <end position="37"/>
    </location>
</feature>